<proteinExistence type="inferred from homology"/>
<protein>
    <recommendedName>
        <fullName evidence="2">Xylanase inhibitor N-terminal domain-containing protein</fullName>
    </recommendedName>
</protein>
<dbReference type="InterPro" id="IPR021109">
    <property type="entry name" value="Peptidase_aspartic_dom_sf"/>
</dbReference>
<evidence type="ECO:0000313" key="4">
    <source>
        <dbReference type="Proteomes" id="UP001280121"/>
    </source>
</evidence>
<organism evidence="3 4">
    <name type="scientific">Dipteronia dyeriana</name>
    <dbReference type="NCBI Taxonomy" id="168575"/>
    <lineage>
        <taxon>Eukaryota</taxon>
        <taxon>Viridiplantae</taxon>
        <taxon>Streptophyta</taxon>
        <taxon>Embryophyta</taxon>
        <taxon>Tracheophyta</taxon>
        <taxon>Spermatophyta</taxon>
        <taxon>Magnoliopsida</taxon>
        <taxon>eudicotyledons</taxon>
        <taxon>Gunneridae</taxon>
        <taxon>Pentapetalae</taxon>
        <taxon>rosids</taxon>
        <taxon>malvids</taxon>
        <taxon>Sapindales</taxon>
        <taxon>Sapindaceae</taxon>
        <taxon>Hippocastanoideae</taxon>
        <taxon>Acereae</taxon>
        <taxon>Dipteronia</taxon>
    </lineage>
</organism>
<evidence type="ECO:0000259" key="2">
    <source>
        <dbReference type="Pfam" id="PF14543"/>
    </source>
</evidence>
<feature type="domain" description="Xylanase inhibitor N-terminal" evidence="2">
    <location>
        <begin position="1"/>
        <end position="59"/>
    </location>
</feature>
<name>A0AAD9TXG0_9ROSI</name>
<evidence type="ECO:0000313" key="3">
    <source>
        <dbReference type="EMBL" id="KAK2643961.1"/>
    </source>
</evidence>
<comment type="caution">
    <text evidence="3">The sequence shown here is derived from an EMBL/GenBank/DDBJ whole genome shotgun (WGS) entry which is preliminary data.</text>
</comment>
<dbReference type="Pfam" id="PF14543">
    <property type="entry name" value="TAXi_N"/>
    <property type="match status" value="1"/>
</dbReference>
<evidence type="ECO:0000256" key="1">
    <source>
        <dbReference type="ARBA" id="ARBA00007447"/>
    </source>
</evidence>
<dbReference type="EMBL" id="JANJYI010000006">
    <property type="protein sequence ID" value="KAK2643961.1"/>
    <property type="molecule type" value="Genomic_DNA"/>
</dbReference>
<gene>
    <name evidence="3" type="ORF">Ddye_019156</name>
</gene>
<dbReference type="Proteomes" id="UP001280121">
    <property type="component" value="Unassembled WGS sequence"/>
</dbReference>
<sequence>MAIGCGHKNRGTFSVAGAGLLRLGCGYMSFVYQLSPQTGGTLTCCLPTWGSRSPGWLTFMRGAHYSKVNYGDINKHFQRLLKF</sequence>
<comment type="similarity">
    <text evidence="1">Belongs to the peptidase A1 family.</text>
</comment>
<reference evidence="3" key="1">
    <citation type="journal article" date="2023" name="Plant J.">
        <title>Genome sequences and population genomics provide insights into the demographic history, inbreeding, and mutation load of two 'living fossil' tree species of Dipteronia.</title>
        <authorList>
            <person name="Feng Y."/>
            <person name="Comes H.P."/>
            <person name="Chen J."/>
            <person name="Zhu S."/>
            <person name="Lu R."/>
            <person name="Zhang X."/>
            <person name="Li P."/>
            <person name="Qiu J."/>
            <person name="Olsen K.M."/>
            <person name="Qiu Y."/>
        </authorList>
    </citation>
    <scope>NUCLEOTIDE SEQUENCE</scope>
    <source>
        <strain evidence="3">KIB01</strain>
    </source>
</reference>
<keyword evidence="4" id="KW-1185">Reference proteome</keyword>
<dbReference type="Gene3D" id="2.40.70.10">
    <property type="entry name" value="Acid Proteases"/>
    <property type="match status" value="1"/>
</dbReference>
<dbReference type="AlphaFoldDB" id="A0AAD9TXG0"/>
<dbReference type="InterPro" id="IPR032861">
    <property type="entry name" value="TAXi_N"/>
</dbReference>
<accession>A0AAD9TXG0</accession>